<accession>A0A8J3QYL5</accession>
<organism evidence="1 2">
    <name type="scientific">Rugosimonospora africana</name>
    <dbReference type="NCBI Taxonomy" id="556532"/>
    <lineage>
        <taxon>Bacteria</taxon>
        <taxon>Bacillati</taxon>
        <taxon>Actinomycetota</taxon>
        <taxon>Actinomycetes</taxon>
        <taxon>Micromonosporales</taxon>
        <taxon>Micromonosporaceae</taxon>
        <taxon>Rugosimonospora</taxon>
    </lineage>
</organism>
<evidence type="ECO:0000313" key="2">
    <source>
        <dbReference type="Proteomes" id="UP000642748"/>
    </source>
</evidence>
<evidence type="ECO:0000313" key="1">
    <source>
        <dbReference type="EMBL" id="GIH18170.1"/>
    </source>
</evidence>
<reference evidence="1" key="1">
    <citation type="submission" date="2021-01" db="EMBL/GenBank/DDBJ databases">
        <title>Whole genome shotgun sequence of Rugosimonospora africana NBRC 104875.</title>
        <authorList>
            <person name="Komaki H."/>
            <person name="Tamura T."/>
        </authorList>
    </citation>
    <scope>NUCLEOTIDE SEQUENCE</scope>
    <source>
        <strain evidence="1">NBRC 104875</strain>
    </source>
</reference>
<dbReference type="Proteomes" id="UP000642748">
    <property type="component" value="Unassembled WGS sequence"/>
</dbReference>
<dbReference type="AlphaFoldDB" id="A0A8J3QYL5"/>
<dbReference type="EMBL" id="BONZ01000064">
    <property type="protein sequence ID" value="GIH18170.1"/>
    <property type="molecule type" value="Genomic_DNA"/>
</dbReference>
<proteinExistence type="predicted"/>
<dbReference type="RefSeq" id="WP_203921707.1">
    <property type="nucleotide sequence ID" value="NZ_BONZ01000064.1"/>
</dbReference>
<comment type="caution">
    <text evidence="1">The sequence shown here is derived from an EMBL/GenBank/DDBJ whole genome shotgun (WGS) entry which is preliminary data.</text>
</comment>
<sequence length="191" mass="21827">MTDDWIPKQPRTLTPVPAAGRTDLRGKRVLVGQPGLGWRGDLRADAAVIQGSRTYIPVLTEQEWYRAEVEQVETFAPLVPVDRVWVEVLGESEPEDSARWKDLFNRLVSLDAPPRRQPISARVMTSVTGRRVVRVSPTGEQRDLRAVTEPYQNATSDICVRVSTELDWYRWGWTGQTPRSMEVPVYLLWIE</sequence>
<gene>
    <name evidence="1" type="ORF">Raf01_63420</name>
</gene>
<keyword evidence="2" id="KW-1185">Reference proteome</keyword>
<protein>
    <submittedName>
        <fullName evidence="1">Uncharacterized protein</fullName>
    </submittedName>
</protein>
<name>A0A8J3QYL5_9ACTN</name>